<dbReference type="InterPro" id="IPR036640">
    <property type="entry name" value="ABC1_TM_sf"/>
</dbReference>
<protein>
    <submittedName>
        <fullName evidence="11">ABC transporter</fullName>
    </submittedName>
</protein>
<dbReference type="InterPro" id="IPR011527">
    <property type="entry name" value="ABC1_TM_dom"/>
</dbReference>
<dbReference type="InterPro" id="IPR027417">
    <property type="entry name" value="P-loop_NTPase"/>
</dbReference>
<dbReference type="CDD" id="cd18579">
    <property type="entry name" value="ABC_6TM_ABCC_D1"/>
    <property type="match status" value="1"/>
</dbReference>
<keyword evidence="6 8" id="KW-1133">Transmembrane helix</keyword>
<dbReference type="SUPFAM" id="SSF52540">
    <property type="entry name" value="P-loop containing nucleoside triphosphate hydrolases"/>
    <property type="match status" value="1"/>
</dbReference>
<dbReference type="PROSITE" id="PS00211">
    <property type="entry name" value="ABC_TRANSPORTER_1"/>
    <property type="match status" value="1"/>
</dbReference>
<dbReference type="InterPro" id="IPR017871">
    <property type="entry name" value="ABC_transporter-like_CS"/>
</dbReference>
<feature type="transmembrane region" description="Helical" evidence="8">
    <location>
        <begin position="70"/>
        <end position="90"/>
    </location>
</feature>
<dbReference type="InterPro" id="IPR003439">
    <property type="entry name" value="ABC_transporter-like_ATP-bd"/>
</dbReference>
<feature type="transmembrane region" description="Helical" evidence="8">
    <location>
        <begin position="250"/>
        <end position="274"/>
    </location>
</feature>
<dbReference type="PANTHER" id="PTHR24223">
    <property type="entry name" value="ATP-BINDING CASSETTE SUB-FAMILY C"/>
    <property type="match status" value="1"/>
</dbReference>
<evidence type="ECO:0000256" key="7">
    <source>
        <dbReference type="ARBA" id="ARBA00023136"/>
    </source>
</evidence>
<reference evidence="11 12" key="1">
    <citation type="submission" date="2024-06" db="EMBL/GenBank/DDBJ databases">
        <title>Complete genome of Phlyctema vagabunda strain 19-DSS-EL-015.</title>
        <authorList>
            <person name="Fiorenzani C."/>
        </authorList>
    </citation>
    <scope>NUCLEOTIDE SEQUENCE [LARGE SCALE GENOMIC DNA]</scope>
    <source>
        <strain evidence="11 12">19-DSS-EL-015</strain>
    </source>
</reference>
<evidence type="ECO:0000259" key="10">
    <source>
        <dbReference type="PROSITE" id="PS50929"/>
    </source>
</evidence>
<feature type="domain" description="ABC transmembrane type-1" evidence="10">
    <location>
        <begin position="37"/>
        <end position="313"/>
    </location>
</feature>
<evidence type="ECO:0000313" key="12">
    <source>
        <dbReference type="Proteomes" id="UP001629113"/>
    </source>
</evidence>
<gene>
    <name evidence="11" type="ORF">PVAG01_01971</name>
</gene>
<dbReference type="Proteomes" id="UP001629113">
    <property type="component" value="Unassembled WGS sequence"/>
</dbReference>
<comment type="caution">
    <text evidence="11">The sequence shown here is derived from an EMBL/GenBank/DDBJ whole genome shotgun (WGS) entry which is preliminary data.</text>
</comment>
<keyword evidence="7 8" id="KW-0472">Membrane</keyword>
<evidence type="ECO:0000256" key="5">
    <source>
        <dbReference type="ARBA" id="ARBA00022840"/>
    </source>
</evidence>
<dbReference type="InterPro" id="IPR050173">
    <property type="entry name" value="ABC_transporter_C-like"/>
</dbReference>
<dbReference type="InterPro" id="IPR044746">
    <property type="entry name" value="ABCC_6TM_D1"/>
</dbReference>
<dbReference type="SMART" id="SM00382">
    <property type="entry name" value="AAA"/>
    <property type="match status" value="1"/>
</dbReference>
<evidence type="ECO:0000256" key="2">
    <source>
        <dbReference type="ARBA" id="ARBA00022448"/>
    </source>
</evidence>
<keyword evidence="5" id="KW-0067">ATP-binding</keyword>
<evidence type="ECO:0000313" key="11">
    <source>
        <dbReference type="EMBL" id="KAL3428462.1"/>
    </source>
</evidence>
<keyword evidence="4" id="KW-0547">Nucleotide-binding</keyword>
<feature type="transmembrane region" description="Helical" evidence="8">
    <location>
        <begin position="154"/>
        <end position="178"/>
    </location>
</feature>
<accession>A0ABR4PYL6</accession>
<proteinExistence type="predicted"/>
<sequence>MSHFLTEIARPETKKTLPLALMRCVKIPFIAAVIPRLFLIIFRYSQPIIIKESIKYVVIDPAEVNANRGYWLVVSAVGVYVGLAISTAVYNNCINRLELVTKSTLVGIIHYKTMNSASISYDNGEAATLMSTDAESLAGIGSMAHETWAQVIEVLVGVSLLAAQVGWIWPLPLFLIYLCSHMSRFVATHLQPRQKAWNKATQDRIAATASMLNAMKVVKMLGFQKNLTIRIQELREKELWLASQLRWVMVYYNASANALGIFSPTITLVIFAIVSGARGHNLDTETAFTTMAILSMVTHPANMVMTIVPRAVAAFAGFERIQAFLLRPYPQPDLEILPESPLDSFSTNPKSSQAIETRQLRIGDKHLVLKNVDISMAVGSLTIISGPTGSGKSTLLRAILGEVVPVHGSISISTRRIAYCAQRPWLPSGTMKQVIRGHTGMYTASNQVDEEWYDMITDVCCLTHDLNSLPDGDETQIGSRGLNLSGGQRQRVALARALFARYDIILLDDTFSGLDGETEQIVFDNLFGSTGLLRRLKTTVVLVSNSCKLSCLAY</sequence>
<dbReference type="PROSITE" id="PS50893">
    <property type="entry name" value="ABC_TRANSPORTER_2"/>
    <property type="match status" value="1"/>
</dbReference>
<organism evidence="11 12">
    <name type="scientific">Phlyctema vagabunda</name>
    <dbReference type="NCBI Taxonomy" id="108571"/>
    <lineage>
        <taxon>Eukaryota</taxon>
        <taxon>Fungi</taxon>
        <taxon>Dikarya</taxon>
        <taxon>Ascomycota</taxon>
        <taxon>Pezizomycotina</taxon>
        <taxon>Leotiomycetes</taxon>
        <taxon>Helotiales</taxon>
        <taxon>Dermateaceae</taxon>
        <taxon>Phlyctema</taxon>
    </lineage>
</organism>
<evidence type="ECO:0000256" key="4">
    <source>
        <dbReference type="ARBA" id="ARBA00022741"/>
    </source>
</evidence>
<dbReference type="EMBL" id="JBFCZG010000001">
    <property type="protein sequence ID" value="KAL3428462.1"/>
    <property type="molecule type" value="Genomic_DNA"/>
</dbReference>
<name>A0ABR4PYL6_9HELO</name>
<feature type="transmembrane region" description="Helical" evidence="8">
    <location>
        <begin position="20"/>
        <end position="42"/>
    </location>
</feature>
<dbReference type="PROSITE" id="PS50929">
    <property type="entry name" value="ABC_TM1F"/>
    <property type="match status" value="1"/>
</dbReference>
<keyword evidence="2" id="KW-0813">Transport</keyword>
<evidence type="ECO:0000256" key="6">
    <source>
        <dbReference type="ARBA" id="ARBA00022989"/>
    </source>
</evidence>
<evidence type="ECO:0000259" key="9">
    <source>
        <dbReference type="PROSITE" id="PS50893"/>
    </source>
</evidence>
<dbReference type="Pfam" id="PF00005">
    <property type="entry name" value="ABC_tran"/>
    <property type="match status" value="1"/>
</dbReference>
<dbReference type="Gene3D" id="3.40.50.300">
    <property type="entry name" value="P-loop containing nucleotide triphosphate hydrolases"/>
    <property type="match status" value="1"/>
</dbReference>
<dbReference type="Pfam" id="PF00664">
    <property type="entry name" value="ABC_membrane"/>
    <property type="match status" value="1"/>
</dbReference>
<dbReference type="PANTHER" id="PTHR24223:SF345">
    <property type="entry name" value="ABC MULTIDRUG TRANSPORTER (EUROFUNG)"/>
    <property type="match status" value="1"/>
</dbReference>
<keyword evidence="3 8" id="KW-0812">Transmembrane</keyword>
<evidence type="ECO:0000256" key="8">
    <source>
        <dbReference type="SAM" id="Phobius"/>
    </source>
</evidence>
<feature type="domain" description="ABC transporter" evidence="9">
    <location>
        <begin position="352"/>
        <end position="554"/>
    </location>
</feature>
<evidence type="ECO:0000256" key="3">
    <source>
        <dbReference type="ARBA" id="ARBA00022692"/>
    </source>
</evidence>
<dbReference type="SUPFAM" id="SSF90123">
    <property type="entry name" value="ABC transporter transmembrane region"/>
    <property type="match status" value="1"/>
</dbReference>
<evidence type="ECO:0000256" key="1">
    <source>
        <dbReference type="ARBA" id="ARBA00004141"/>
    </source>
</evidence>
<keyword evidence="12" id="KW-1185">Reference proteome</keyword>
<dbReference type="Gene3D" id="1.20.1560.10">
    <property type="entry name" value="ABC transporter type 1, transmembrane domain"/>
    <property type="match status" value="1"/>
</dbReference>
<comment type="subcellular location">
    <subcellularLocation>
        <location evidence="1">Membrane</location>
        <topology evidence="1">Multi-pass membrane protein</topology>
    </subcellularLocation>
</comment>
<dbReference type="InterPro" id="IPR003593">
    <property type="entry name" value="AAA+_ATPase"/>
</dbReference>